<evidence type="ECO:0000256" key="1">
    <source>
        <dbReference type="SAM" id="Phobius"/>
    </source>
</evidence>
<keyword evidence="3" id="KW-1185">Reference proteome</keyword>
<dbReference type="EMBL" id="LDPH01000024">
    <property type="protein sequence ID" value="KLV23620.1"/>
    <property type="molecule type" value="Genomic_DNA"/>
</dbReference>
<sequence length="119" mass="13414">MKSKNTSISFYCFLASIVVFILANMMGKLYDETGFSIGIGNDYLGYSILASIFIIPLVGLIFWIKRRKKSLEIPFYCWKLISILDSGPLINGFNGLRLPTIVSRNKYSVCGRLPPTYLS</sequence>
<comment type="caution">
    <text evidence="2">The sequence shown here is derived from an EMBL/GenBank/DDBJ whole genome shotgun (WGS) entry which is preliminary data.</text>
</comment>
<organism evidence="2 3">
    <name type="scientific">Niallia circulans</name>
    <name type="common">Bacillus circulans</name>
    <dbReference type="NCBI Taxonomy" id="1397"/>
    <lineage>
        <taxon>Bacteria</taxon>
        <taxon>Bacillati</taxon>
        <taxon>Bacillota</taxon>
        <taxon>Bacilli</taxon>
        <taxon>Bacillales</taxon>
        <taxon>Bacillaceae</taxon>
        <taxon>Niallia</taxon>
    </lineage>
</organism>
<keyword evidence="1" id="KW-0472">Membrane</keyword>
<dbReference type="AlphaFoldDB" id="A0A0J1L3S4"/>
<keyword evidence="1" id="KW-1133">Transmembrane helix</keyword>
<evidence type="ECO:0000313" key="2">
    <source>
        <dbReference type="EMBL" id="KLV23620.1"/>
    </source>
</evidence>
<keyword evidence="1" id="KW-0812">Transmembrane</keyword>
<accession>A0A0J1L3S4</accession>
<feature type="transmembrane region" description="Helical" evidence="1">
    <location>
        <begin position="43"/>
        <end position="64"/>
    </location>
</feature>
<dbReference type="RefSeq" id="WP_047943828.1">
    <property type="nucleotide sequence ID" value="NZ_LDPH01000024.1"/>
</dbReference>
<dbReference type="OrthoDB" id="9952775at2"/>
<reference evidence="2 3" key="1">
    <citation type="submission" date="2015-05" db="EMBL/GenBank/DDBJ databases">
        <title>Whole genome sequence and identification of bacterial endophytes from Costus igneus.</title>
        <authorList>
            <person name="Lee Y.P."/>
            <person name="Gan H.M."/>
            <person name="Eng W."/>
            <person name="Wheatley M.S."/>
            <person name="Caraballo A."/>
            <person name="Polter S."/>
            <person name="Savka M.A."/>
            <person name="Hudson A.O."/>
        </authorList>
    </citation>
    <scope>NUCLEOTIDE SEQUENCE [LARGE SCALE GENOMIC DNA]</scope>
    <source>
        <strain evidence="2 3">RIT379</strain>
    </source>
</reference>
<dbReference type="PATRIC" id="fig|1397.4.peg.2522"/>
<dbReference type="Proteomes" id="UP000036045">
    <property type="component" value="Unassembled WGS sequence"/>
</dbReference>
<gene>
    <name evidence="2" type="ORF">ABW02_19015</name>
</gene>
<evidence type="ECO:0000313" key="3">
    <source>
        <dbReference type="Proteomes" id="UP000036045"/>
    </source>
</evidence>
<feature type="transmembrane region" description="Helical" evidence="1">
    <location>
        <begin position="7"/>
        <end position="23"/>
    </location>
</feature>
<name>A0A0J1L3S4_NIACI</name>
<proteinExistence type="predicted"/>
<protein>
    <submittedName>
        <fullName evidence="2">Uncharacterized protein</fullName>
    </submittedName>
</protein>